<reference evidence="1" key="1">
    <citation type="submission" date="2012-07" db="EMBL/GenBank/DDBJ databases">
        <authorList>
            <person name="Cummings C."/>
        </authorList>
    </citation>
    <scope>NUCLEOTIDE SEQUENCE</scope>
    <source>
        <strain evidence="1">1330</strain>
    </source>
</reference>
<sequence>MYIGNLTQVRDPLGNSTFTTWHPVFAFPLKEVLPDGGTWQYEYNARGDVVSLNDRRRRDVA</sequence>
<dbReference type="eggNOG" id="COG3209">
    <property type="taxonomic scope" value="Bacteria"/>
</dbReference>
<protein>
    <submittedName>
        <fullName evidence="1">Rhs-family protein</fullName>
    </submittedName>
</protein>
<evidence type="ECO:0000313" key="1">
    <source>
        <dbReference type="EMBL" id="CCJ71439.1"/>
    </source>
</evidence>
<dbReference type="AlphaFoldDB" id="K8A701"/>
<name>K8A701_9ENTR</name>
<dbReference type="Proteomes" id="UP000009340">
    <property type="component" value="Unassembled WGS sequence"/>
</dbReference>
<dbReference type="EMBL" id="CAKW01000029">
    <property type="protein sequence ID" value="CCJ71439.1"/>
    <property type="molecule type" value="Genomic_DNA"/>
</dbReference>
<evidence type="ECO:0000313" key="2">
    <source>
        <dbReference type="Proteomes" id="UP000009340"/>
    </source>
</evidence>
<dbReference type="NCBIfam" id="TIGR01643">
    <property type="entry name" value="YD_repeat_2x"/>
    <property type="match status" value="1"/>
</dbReference>
<gene>
    <name evidence="1" type="ORF">BN137_778</name>
</gene>
<comment type="caution">
    <text evidence="1">The sequence shown here is derived from an EMBL/GenBank/DDBJ whole genome shotgun (WGS) entry which is preliminary data.</text>
</comment>
<accession>K8A701</accession>
<dbReference type="InterPro" id="IPR006530">
    <property type="entry name" value="YD"/>
</dbReference>
<organism evidence="1 2">
    <name type="scientific">Cronobacter condimenti 1330</name>
    <dbReference type="NCBI Taxonomy" id="1073999"/>
    <lineage>
        <taxon>Bacteria</taxon>
        <taxon>Pseudomonadati</taxon>
        <taxon>Pseudomonadota</taxon>
        <taxon>Gammaproteobacteria</taxon>
        <taxon>Enterobacterales</taxon>
        <taxon>Enterobacteriaceae</taxon>
        <taxon>Cronobacter</taxon>
    </lineage>
</organism>
<proteinExistence type="predicted"/>